<dbReference type="PANTHER" id="PTHR13155">
    <property type="entry name" value="A-KINASE ANCHOR PROTEINS"/>
    <property type="match status" value="1"/>
</dbReference>
<reference evidence="3 4" key="1">
    <citation type="submission" date="2024-04" db="EMBL/GenBank/DDBJ databases">
        <title>genome sequences of Mucor flavus KT1a and Helicostylum pulchrum KT1b strains isolated from the surface of a dry-aged beef.</title>
        <authorList>
            <person name="Toyotome T."/>
            <person name="Hosono M."/>
            <person name="Torimaru M."/>
            <person name="Fukuda K."/>
            <person name="Mikami N."/>
        </authorList>
    </citation>
    <scope>NUCLEOTIDE SEQUENCE [LARGE SCALE GENOMIC DNA]</scope>
    <source>
        <strain evidence="3 4">KT1a</strain>
    </source>
</reference>
<keyword evidence="2" id="KW-0812">Transmembrane</keyword>
<dbReference type="InterPro" id="IPR052246">
    <property type="entry name" value="Cell_Polariz_PKAAnc"/>
</dbReference>
<feature type="region of interest" description="Disordered" evidence="1">
    <location>
        <begin position="90"/>
        <end position="111"/>
    </location>
</feature>
<gene>
    <name evidence="3" type="ORF">MFLAVUS_004075</name>
</gene>
<dbReference type="SUPFAM" id="SSF48097">
    <property type="entry name" value="Regulator of G-protein signaling, RGS"/>
    <property type="match status" value="1"/>
</dbReference>
<dbReference type="Gene3D" id="1.10.167.10">
    <property type="entry name" value="Regulator of G-protein Signalling 4, domain 2"/>
    <property type="match status" value="1"/>
</dbReference>
<evidence type="ECO:0008006" key="5">
    <source>
        <dbReference type="Google" id="ProtNLM"/>
    </source>
</evidence>
<feature type="transmembrane region" description="Helical" evidence="2">
    <location>
        <begin position="336"/>
        <end position="359"/>
    </location>
</feature>
<feature type="transmembrane region" description="Helical" evidence="2">
    <location>
        <begin position="282"/>
        <end position="299"/>
    </location>
</feature>
<keyword evidence="2" id="KW-0472">Membrane</keyword>
<organism evidence="3 4">
    <name type="scientific">Mucor flavus</name>
    <dbReference type="NCBI Taxonomy" id="439312"/>
    <lineage>
        <taxon>Eukaryota</taxon>
        <taxon>Fungi</taxon>
        <taxon>Fungi incertae sedis</taxon>
        <taxon>Mucoromycota</taxon>
        <taxon>Mucoromycotina</taxon>
        <taxon>Mucoromycetes</taxon>
        <taxon>Mucorales</taxon>
        <taxon>Mucorineae</taxon>
        <taxon>Mucoraceae</taxon>
        <taxon>Mucor</taxon>
    </lineage>
</organism>
<accession>A0ABP9YUX6</accession>
<protein>
    <recommendedName>
        <fullName evidence="5">RGS domain-containing protein</fullName>
    </recommendedName>
</protein>
<name>A0ABP9YUX6_9FUNG</name>
<dbReference type="InterPro" id="IPR036305">
    <property type="entry name" value="RGS_sf"/>
</dbReference>
<evidence type="ECO:0000256" key="2">
    <source>
        <dbReference type="SAM" id="Phobius"/>
    </source>
</evidence>
<feature type="transmembrane region" description="Helical" evidence="2">
    <location>
        <begin position="253"/>
        <end position="275"/>
    </location>
</feature>
<evidence type="ECO:0000256" key="1">
    <source>
        <dbReference type="SAM" id="MobiDB-lite"/>
    </source>
</evidence>
<dbReference type="PANTHER" id="PTHR13155:SF1">
    <property type="entry name" value="A-KINASE ANCHOR PROTEIN 10, MITOCHONDRIAL"/>
    <property type="match status" value="1"/>
</dbReference>
<dbReference type="Proteomes" id="UP001473302">
    <property type="component" value="Unassembled WGS sequence"/>
</dbReference>
<keyword evidence="2" id="KW-1133">Transmembrane helix</keyword>
<evidence type="ECO:0000313" key="4">
    <source>
        <dbReference type="Proteomes" id="UP001473302"/>
    </source>
</evidence>
<evidence type="ECO:0000313" key="3">
    <source>
        <dbReference type="EMBL" id="GAA5810651.1"/>
    </source>
</evidence>
<sequence length="362" mass="41548">MTAIEKPAQDTLHPLSKPANYTPSVLDGLPTLDDVIFRQSQPPVCLYNYYIVLRDRLELETLLDFWLDVAQADILYKRYMKYAARRASTPKLNQSTKPSVDYHRLSQPSSPLSIHHRTSDILTHMLLLHPRASLATTMHSNTTNNSTKKPPPTQLEMIEAVERIYLRYIVPSAEKEICGLPNYIKESIGNYFTPTIIVEDSTIPIKKKLNPDNPMIYAQAKNYVHQLLESTFPLFLRYKVFMNLTLPQQIGRLAFGLILLLVGFSLEFSLIFLDIHPWQKRLWGILPIVSGVFFIVTSVTGIDPIWVLAFNLSETVPFHFTHIIQPRVKEILRKRSFYVLGIILAISFIFMIFFCAVAGKRL</sequence>
<dbReference type="EMBL" id="BAABUK010000008">
    <property type="protein sequence ID" value="GAA5810651.1"/>
    <property type="molecule type" value="Genomic_DNA"/>
</dbReference>
<proteinExistence type="predicted"/>
<comment type="caution">
    <text evidence="3">The sequence shown here is derived from an EMBL/GenBank/DDBJ whole genome shotgun (WGS) entry which is preliminary data.</text>
</comment>
<dbReference type="InterPro" id="IPR044926">
    <property type="entry name" value="RGS_subdomain_2"/>
</dbReference>
<keyword evidence="4" id="KW-1185">Reference proteome</keyword>